<feature type="region of interest" description="Disordered" evidence="1">
    <location>
        <begin position="1"/>
        <end position="21"/>
    </location>
</feature>
<keyword evidence="2" id="KW-0472">Membrane</keyword>
<evidence type="ECO:0000256" key="2">
    <source>
        <dbReference type="SAM" id="Phobius"/>
    </source>
</evidence>
<protein>
    <recommendedName>
        <fullName evidence="5">Energy transducer TonB</fullName>
    </recommendedName>
</protein>
<evidence type="ECO:0008006" key="5">
    <source>
        <dbReference type="Google" id="ProtNLM"/>
    </source>
</evidence>
<keyword evidence="2" id="KW-1133">Transmembrane helix</keyword>
<evidence type="ECO:0000313" key="4">
    <source>
        <dbReference type="Proteomes" id="UP000316343"/>
    </source>
</evidence>
<dbReference type="OrthoDB" id="7410762at2"/>
<gene>
    <name evidence="3" type="ORF">FGU71_07350</name>
</gene>
<evidence type="ECO:0000313" key="3">
    <source>
        <dbReference type="EMBL" id="TRD11701.1"/>
    </source>
</evidence>
<reference evidence="3 4" key="1">
    <citation type="submission" date="2019-06" db="EMBL/GenBank/DDBJ databases">
        <title>Erythrobacter insulae sp. nov., isolated from a tidal flat.</title>
        <authorList>
            <person name="Yoon J.-H."/>
        </authorList>
    </citation>
    <scope>NUCLEOTIDE SEQUENCE [LARGE SCALE GENOMIC DNA]</scope>
    <source>
        <strain evidence="3 4">JBTF-M21</strain>
    </source>
</reference>
<feature type="region of interest" description="Disordered" evidence="1">
    <location>
        <begin position="82"/>
        <end position="189"/>
    </location>
</feature>
<feature type="transmembrane region" description="Helical" evidence="2">
    <location>
        <begin position="39"/>
        <end position="63"/>
    </location>
</feature>
<dbReference type="PRINTS" id="PR01217">
    <property type="entry name" value="PRICHEXTENSN"/>
</dbReference>
<name>A0A547PC31_9SPHN</name>
<organism evidence="3 4">
    <name type="scientific">Erythrobacter insulae</name>
    <dbReference type="NCBI Taxonomy" id="2584124"/>
    <lineage>
        <taxon>Bacteria</taxon>
        <taxon>Pseudomonadati</taxon>
        <taxon>Pseudomonadota</taxon>
        <taxon>Alphaproteobacteria</taxon>
        <taxon>Sphingomonadales</taxon>
        <taxon>Erythrobacteraceae</taxon>
        <taxon>Erythrobacter/Porphyrobacter group</taxon>
        <taxon>Erythrobacter</taxon>
    </lineage>
</organism>
<keyword evidence="2" id="KW-0812">Transmembrane</keyword>
<sequence>MADQMTDPMARNDGAGPGGAIEQPGWLGRILEGKTGSRALSLAIALGLEALLILLLFMIGWTWREETDMAETVTTFKASDFSAEASEPETQQDAPEPAQTQPQPQQVQPVTPPPPPQPAPLPEPPLPVPNPLNINTQPAAPPAPAPAPTSAPPQTAPPVAAPSRTYGPPNTGSNSRSSDSQRVGTAPNGEPLYAARWYREPTRQELQGYLSTASNPSTALIACRTVPDFYVDDCELIGESPQGSQIGRAVLAAAWQFRVRPALIGGRSQVGSWVRIRIDYTNNARR</sequence>
<proteinExistence type="predicted"/>
<comment type="caution">
    <text evidence="3">The sequence shown here is derived from an EMBL/GenBank/DDBJ whole genome shotgun (WGS) entry which is preliminary data.</text>
</comment>
<feature type="compositionally biased region" description="Polar residues" evidence="1">
    <location>
        <begin position="168"/>
        <end position="183"/>
    </location>
</feature>
<dbReference type="Proteomes" id="UP000316343">
    <property type="component" value="Unassembled WGS sequence"/>
</dbReference>
<dbReference type="AlphaFoldDB" id="A0A547PC31"/>
<accession>A0A547PC31</accession>
<feature type="compositionally biased region" description="Pro residues" evidence="1">
    <location>
        <begin position="139"/>
        <end position="160"/>
    </location>
</feature>
<feature type="compositionally biased region" description="Low complexity" evidence="1">
    <location>
        <begin position="91"/>
        <end position="109"/>
    </location>
</feature>
<keyword evidence="4" id="KW-1185">Reference proteome</keyword>
<dbReference type="EMBL" id="VHJK01000001">
    <property type="protein sequence ID" value="TRD11701.1"/>
    <property type="molecule type" value="Genomic_DNA"/>
</dbReference>
<dbReference type="RefSeq" id="WP_142787973.1">
    <property type="nucleotide sequence ID" value="NZ_VHJK01000001.1"/>
</dbReference>
<evidence type="ECO:0000256" key="1">
    <source>
        <dbReference type="SAM" id="MobiDB-lite"/>
    </source>
</evidence>
<feature type="compositionally biased region" description="Pro residues" evidence="1">
    <location>
        <begin position="110"/>
        <end position="130"/>
    </location>
</feature>